<dbReference type="Pfam" id="PF12705">
    <property type="entry name" value="PDDEXK_1"/>
    <property type="match status" value="1"/>
</dbReference>
<protein>
    <recommendedName>
        <fullName evidence="1">PD-(D/E)XK endonuclease-like domain-containing protein</fullName>
    </recommendedName>
</protein>
<dbReference type="InterPro" id="IPR011604">
    <property type="entry name" value="PDDEXK-like_dom_sf"/>
</dbReference>
<proteinExistence type="predicted"/>
<evidence type="ECO:0000313" key="3">
    <source>
        <dbReference type="Proteomes" id="UP000053157"/>
    </source>
</evidence>
<evidence type="ECO:0000313" key="2">
    <source>
        <dbReference type="EMBL" id="KTG23166.1"/>
    </source>
</evidence>
<dbReference type="Proteomes" id="UP000053157">
    <property type="component" value="Unassembled WGS sequence"/>
</dbReference>
<dbReference type="Gene3D" id="3.90.320.10">
    <property type="match status" value="1"/>
</dbReference>
<name>A0A0W1SAG0_9EURY</name>
<evidence type="ECO:0000259" key="1">
    <source>
        <dbReference type="Pfam" id="PF12705"/>
    </source>
</evidence>
<dbReference type="EMBL" id="LOPV01000319">
    <property type="protein sequence ID" value="KTG23166.1"/>
    <property type="molecule type" value="Genomic_DNA"/>
</dbReference>
<dbReference type="InterPro" id="IPR011335">
    <property type="entry name" value="Restrct_endonuc-II-like"/>
</dbReference>
<sequence>MTRAESHLVFSGGENPNTFLEELPVEVVKLVPDVRESEVGETTQAHLEISIPTIDGPVGHSPHTLMRDDVFEGVEDGRGAEFGTRVHEFAEDYVLGDDVVPVNEDERHVKEFIDSLEGELRVEEDAYLPLTVDGEQVTISGVVDLVHIRPEVVEVVDFKTDLGRHAESEYRKQLSVYYHVLSEWFTDRDVTASIFYTADDERVDIVPLTGSNLSELIAKESTSNSL</sequence>
<dbReference type="AlphaFoldDB" id="A0A0W1SAG0"/>
<dbReference type="InterPro" id="IPR038726">
    <property type="entry name" value="PDDEXK_AddAB-type"/>
</dbReference>
<reference evidence="2 3" key="1">
    <citation type="submission" date="2015-12" db="EMBL/GenBank/DDBJ databases">
        <title>Haloferax profundi sp. nov. isolated from the Discovery deep brine-seawater interface in the Red Sea.</title>
        <authorList>
            <person name="Zhang G."/>
            <person name="Stingl U."/>
            <person name="Rashid M."/>
        </authorList>
    </citation>
    <scope>NUCLEOTIDE SEQUENCE [LARGE SCALE GENOMIC DNA]</scope>
    <source>
        <strain evidence="2 3">SB29</strain>
    </source>
</reference>
<dbReference type="SUPFAM" id="SSF52980">
    <property type="entry name" value="Restriction endonuclease-like"/>
    <property type="match status" value="1"/>
</dbReference>
<gene>
    <name evidence="2" type="ORF">AUR66_16645</name>
</gene>
<accession>A0A0W1SAG0</accession>
<keyword evidence="3" id="KW-1185">Reference proteome</keyword>
<organism evidence="2 3">
    <name type="scientific">Haloferax profundi</name>
    <dbReference type="NCBI Taxonomy" id="1544718"/>
    <lineage>
        <taxon>Archaea</taxon>
        <taxon>Methanobacteriati</taxon>
        <taxon>Methanobacteriota</taxon>
        <taxon>Stenosarchaea group</taxon>
        <taxon>Halobacteria</taxon>
        <taxon>Halobacteriales</taxon>
        <taxon>Haloferacaceae</taxon>
        <taxon>Haloferax</taxon>
    </lineage>
</organism>
<comment type="caution">
    <text evidence="2">The sequence shown here is derived from an EMBL/GenBank/DDBJ whole genome shotgun (WGS) entry which is preliminary data.</text>
</comment>
<feature type="domain" description="PD-(D/E)XK endonuclease-like" evidence="1">
    <location>
        <begin position="105"/>
        <end position="196"/>
    </location>
</feature>